<keyword evidence="7" id="KW-0378">Hydrolase</keyword>
<gene>
    <name evidence="17" type="ORF">JEQ12_013156</name>
</gene>
<proteinExistence type="inferred from homology"/>
<evidence type="ECO:0000256" key="9">
    <source>
        <dbReference type="ARBA" id="ARBA00022807"/>
    </source>
</evidence>
<keyword evidence="5" id="KW-0677">Repeat</keyword>
<comment type="function">
    <text evidence="13">Thiol-dependent isopeptidase that specifically cleaves UFM1, a ubiquitin-like modifier protein, from conjugated proteins, such as CD274/PD-L1, CYB5R3, DDRGK1, MRE11, RPL26/uL24, TRIP4 and RPL26/uL24. While it is also able to mediate the processing of UFM1 precursors, a prerequisite for conjugation reactions, UFSP2 mainly acts as a protein deUFMylase that mediates deconjugation of UFM1 from target proteins. Mediates deUFMylation of RPL26/uL24, a critical step to release the UFM1 ribosome E3 ligase (UREL) complex during the recycling of 60S ribosome subunits from the endoplasmic reticulum. Catalyzes deUFMylation of TRIP4, regulating intracellular nuclear receptors transactivation and thereby regulate cell proliferation and differentiation.</text>
</comment>
<evidence type="ECO:0000256" key="11">
    <source>
        <dbReference type="ARBA" id="ARBA00039954"/>
    </source>
</evidence>
<dbReference type="GO" id="GO:0071567">
    <property type="term" value="F:deUFMylase activity"/>
    <property type="evidence" value="ECO:0007669"/>
    <property type="project" value="UniProtKB-ARBA"/>
</dbReference>
<dbReference type="InterPro" id="IPR006597">
    <property type="entry name" value="Sel1-like"/>
</dbReference>
<feature type="repeat" description="TPR" evidence="14">
    <location>
        <begin position="508"/>
        <end position="541"/>
    </location>
</feature>
<dbReference type="InterPro" id="IPR049387">
    <property type="entry name" value="UFSP2-like_2nd"/>
</dbReference>
<keyword evidence="4" id="KW-0645">Protease</keyword>
<dbReference type="Pfam" id="PF20908">
    <property type="entry name" value="UfSP2_N"/>
    <property type="match status" value="1"/>
</dbReference>
<evidence type="ECO:0000256" key="4">
    <source>
        <dbReference type="ARBA" id="ARBA00022670"/>
    </source>
</evidence>
<evidence type="ECO:0000256" key="1">
    <source>
        <dbReference type="ARBA" id="ARBA00004496"/>
    </source>
</evidence>
<protein>
    <recommendedName>
        <fullName evidence="11">LRP2-binding protein</fullName>
    </recommendedName>
    <alternativeName>
        <fullName evidence="12">Ufm1-specific protease 2</fullName>
    </alternativeName>
</protein>
<dbReference type="Pfam" id="PF08238">
    <property type="entry name" value="Sel1"/>
    <property type="match status" value="5"/>
</dbReference>
<feature type="domain" description="UFSP1/2/DUB catalytic" evidence="15">
    <location>
        <begin position="279"/>
        <end position="450"/>
    </location>
</feature>
<name>A0A835ZN34_SHEEP</name>
<sequence>MVISETMDILFRIRGGLDLAFQLATPNEIFIKNALKHVLSDLSTKLSSDALVFRICHSSVYIWPNSDMNTIPGELTDSSACKNIMRFIQFEQEEDTKRKFMKKKDKKLSDMHQIVNIDLMLEVSTPLAAVTPIIERESGGHHYVSMTLPVDAVLSVAPEETWGKVRKLLVDAIHNQLTDMEKCILKYMKGTSIVVPEPLHFLLPGEKSLVTISYPSGIPDGQLQAYRKELHDVFNLPHDRPYFKRSNAYHFPDEPYKDGYIRNPHTYLNPPNIETGMVCVVQGTYGYHHYMQDRIDDNGWGCAYRSLQTICSWFKHQGYTERSIPTHREIQQALVDAGDKPAAFVGSRQWIGSIEVQLVLNHLIGVTSKILFVSQGSEMASQGRELANHFQSEGTPIMIGGGVLAHTILGVAWNEITGQIKFLILDPHYTGAEDLQVILEKNTHCGDRMKLTSEKLPKNPSYTSLSHFAAKNAKIFQWRKEKTDHYSHANLVDKALQLLKERIRRGDTMAYFLRGQLYFEEGWYEEALEQFEEIKEKDHQATYQLGVMYYDGLGTATDSEKGVEYMKKIVDSPCPKARHLKFAAAYNLGRAYYEGKGVKRSDKEAERLWLFAADNGNPKASVKAQSILGLYYSTKEPRELEKAFYWHSEACGNGNLESQGALGLMYFYGQGIRQDTEAALHCLREAAERGNVYAQGNLVEYYYKMKFFTKCVAFSKRIADYDEVHDIPMIAQVTDCLPEFIIRGMALASFYHARCLQLGLGVTKDEATAKCYYSKACRLNPALADELHTLLIHQRI</sequence>
<keyword evidence="8 14" id="KW-0802">TPR repeat</keyword>
<comment type="caution">
    <text evidence="17">The sequence shown here is derived from an EMBL/GenBank/DDBJ whole genome shotgun (WGS) entry which is preliminary data.</text>
</comment>
<dbReference type="AlphaFoldDB" id="A0A835ZN34"/>
<dbReference type="PROSITE" id="PS50005">
    <property type="entry name" value="TPR"/>
    <property type="match status" value="1"/>
</dbReference>
<dbReference type="Pfam" id="PF07910">
    <property type="entry name" value="Peptidase_C78"/>
    <property type="match status" value="1"/>
</dbReference>
<dbReference type="GO" id="GO:0005737">
    <property type="term" value="C:cytoplasm"/>
    <property type="evidence" value="ECO:0007669"/>
    <property type="project" value="UniProtKB-SubCell"/>
</dbReference>
<evidence type="ECO:0000256" key="10">
    <source>
        <dbReference type="ARBA" id="ARBA00037614"/>
    </source>
</evidence>
<dbReference type="SMART" id="SM00671">
    <property type="entry name" value="SEL1"/>
    <property type="match status" value="5"/>
</dbReference>
<evidence type="ECO:0000313" key="17">
    <source>
        <dbReference type="EMBL" id="KAG5194359.1"/>
    </source>
</evidence>
<comment type="similarity">
    <text evidence="2">Belongs to the peptidase C78 family.</text>
</comment>
<dbReference type="EMBL" id="JAEMGP010000026">
    <property type="protein sequence ID" value="KAG5194359.1"/>
    <property type="molecule type" value="Genomic_DNA"/>
</dbReference>
<dbReference type="Gene3D" id="1.25.40.10">
    <property type="entry name" value="Tetratricopeptide repeat domain"/>
    <property type="match status" value="1"/>
</dbReference>
<dbReference type="Proteomes" id="UP000664991">
    <property type="component" value="Chromosome 26"/>
</dbReference>
<accession>A0A835ZN34</accession>
<dbReference type="GO" id="GO:0006508">
    <property type="term" value="P:proteolysis"/>
    <property type="evidence" value="ECO:0007669"/>
    <property type="project" value="UniProtKB-KW"/>
</dbReference>
<evidence type="ECO:0000256" key="5">
    <source>
        <dbReference type="ARBA" id="ARBA00022737"/>
    </source>
</evidence>
<evidence type="ECO:0000259" key="16">
    <source>
        <dbReference type="Pfam" id="PF20908"/>
    </source>
</evidence>
<feature type="domain" description="UFSP2 second" evidence="16">
    <location>
        <begin position="37"/>
        <end position="256"/>
    </location>
</feature>
<dbReference type="SUPFAM" id="SSF81901">
    <property type="entry name" value="HCP-like"/>
    <property type="match status" value="1"/>
</dbReference>
<dbReference type="FunFam" id="3.90.70.130:FF:000001">
    <property type="entry name" value="Probable Ufm1-specific protease 2"/>
    <property type="match status" value="1"/>
</dbReference>
<evidence type="ECO:0000259" key="15">
    <source>
        <dbReference type="Pfam" id="PF07910"/>
    </source>
</evidence>
<evidence type="ECO:0000256" key="7">
    <source>
        <dbReference type="ARBA" id="ARBA00022801"/>
    </source>
</evidence>
<evidence type="ECO:0000313" key="18">
    <source>
        <dbReference type="Proteomes" id="UP000664991"/>
    </source>
</evidence>
<dbReference type="Gene3D" id="3.90.70.130">
    <property type="match status" value="1"/>
</dbReference>
<dbReference type="InterPro" id="IPR011990">
    <property type="entry name" value="TPR-like_helical_dom_sf"/>
</dbReference>
<dbReference type="PANTHER" id="PTHR44554:SF1">
    <property type="entry name" value="LRP2-BINDING PROTEIN"/>
    <property type="match status" value="1"/>
</dbReference>
<keyword evidence="3" id="KW-0963">Cytoplasm</keyword>
<evidence type="ECO:0000256" key="8">
    <source>
        <dbReference type="ARBA" id="ARBA00022803"/>
    </source>
</evidence>
<organism evidence="17 18">
    <name type="scientific">Ovis aries</name>
    <name type="common">Sheep</name>
    <dbReference type="NCBI Taxonomy" id="9940"/>
    <lineage>
        <taxon>Eukaryota</taxon>
        <taxon>Metazoa</taxon>
        <taxon>Chordata</taxon>
        <taxon>Craniata</taxon>
        <taxon>Vertebrata</taxon>
        <taxon>Euteleostomi</taxon>
        <taxon>Mammalia</taxon>
        <taxon>Eutheria</taxon>
        <taxon>Laurasiatheria</taxon>
        <taxon>Artiodactyla</taxon>
        <taxon>Ruminantia</taxon>
        <taxon>Pecora</taxon>
        <taxon>Bovidae</taxon>
        <taxon>Caprinae</taxon>
        <taxon>Ovis</taxon>
    </lineage>
</organism>
<evidence type="ECO:0000256" key="2">
    <source>
        <dbReference type="ARBA" id="ARBA00008552"/>
    </source>
</evidence>
<keyword evidence="6" id="KW-0833">Ubl conjugation pathway</keyword>
<comment type="function">
    <text evidence="10">May act as an adapter that regulates LRP2 function.</text>
</comment>
<evidence type="ECO:0000256" key="14">
    <source>
        <dbReference type="PROSITE-ProRule" id="PRU00339"/>
    </source>
</evidence>
<dbReference type="InterPro" id="IPR052323">
    <property type="entry name" value="LRP2-binding"/>
</dbReference>
<keyword evidence="9" id="KW-0788">Thiol protease</keyword>
<dbReference type="PANTHER" id="PTHR44554">
    <property type="entry name" value="LRP2-BINDING PROTEIN"/>
    <property type="match status" value="1"/>
</dbReference>
<comment type="subcellular location">
    <subcellularLocation>
        <location evidence="1">Cytoplasm</location>
    </subcellularLocation>
</comment>
<evidence type="ECO:0000256" key="3">
    <source>
        <dbReference type="ARBA" id="ARBA00022490"/>
    </source>
</evidence>
<reference evidence="17 18" key="1">
    <citation type="submission" date="2020-12" db="EMBL/GenBank/DDBJ databases">
        <title>De novo assembly of Tibetan sheep genome.</title>
        <authorList>
            <person name="Li X."/>
        </authorList>
    </citation>
    <scope>NUCLEOTIDE SEQUENCE [LARGE SCALE GENOMIC DNA]</scope>
    <source>
        <tissue evidence="17">Heart</tissue>
    </source>
</reference>
<evidence type="ECO:0000256" key="13">
    <source>
        <dbReference type="ARBA" id="ARBA00056184"/>
    </source>
</evidence>
<dbReference type="InterPro" id="IPR019734">
    <property type="entry name" value="TPR_rpt"/>
</dbReference>
<evidence type="ECO:0000256" key="12">
    <source>
        <dbReference type="ARBA" id="ARBA00040469"/>
    </source>
</evidence>
<evidence type="ECO:0000256" key="6">
    <source>
        <dbReference type="ARBA" id="ARBA00022786"/>
    </source>
</evidence>
<dbReference type="InterPro" id="IPR012462">
    <property type="entry name" value="UFSP1/2_DUB_cat"/>
</dbReference>